<dbReference type="RefSeq" id="WP_223239969.1">
    <property type="nucleotide sequence ID" value="NZ_CBCYLN010000007.1"/>
</dbReference>
<name>A0ABV4JCW6_9ENTR</name>
<evidence type="ECO:0000313" key="3">
    <source>
        <dbReference type="Proteomes" id="UP001567731"/>
    </source>
</evidence>
<accession>A0ABV4JCW6</accession>
<dbReference type="Pfam" id="PF20815">
    <property type="entry name" value="GIY_YIG_2"/>
    <property type="match status" value="1"/>
</dbReference>
<dbReference type="EMBL" id="JAUEHC010000012">
    <property type="protein sequence ID" value="MEZ4051404.1"/>
    <property type="molecule type" value="Genomic_DNA"/>
</dbReference>
<proteinExistence type="predicted"/>
<gene>
    <name evidence="2" type="ORF">QVM81_07430</name>
</gene>
<dbReference type="Proteomes" id="UP001567731">
    <property type="component" value="Unassembled WGS sequence"/>
</dbReference>
<evidence type="ECO:0000259" key="1">
    <source>
        <dbReference type="Pfam" id="PF20815"/>
    </source>
</evidence>
<dbReference type="InterPro" id="IPR049311">
    <property type="entry name" value="GIY_YIG_cat"/>
</dbReference>
<sequence length="208" mass="23343">MFDFYPEKTFSRADVMCHPTPVPSVKGIYFWWFKGIPPGVPIEGCITQEGYTLLYVGISPDKKSKPNSRANLRQRIKTHYNGNAEGSTLRRTLGVLLATKSNFPLRRVGSGKRTTFTHPGEQWLDLWMEKNAKVSWVADEEPWVLEEILITSTSLPLNLQGNNHAFKPVLSAMRSKAMAEAKVMEIADETGSSRSVVAEMIKQAVEVD</sequence>
<keyword evidence="3" id="KW-1185">Reference proteome</keyword>
<organism evidence="2 3">
    <name type="scientific">Enterobacter rongchengensis</name>
    <dbReference type="NCBI Taxonomy" id="3030999"/>
    <lineage>
        <taxon>Bacteria</taxon>
        <taxon>Pseudomonadati</taxon>
        <taxon>Pseudomonadota</taxon>
        <taxon>Gammaproteobacteria</taxon>
        <taxon>Enterobacterales</taxon>
        <taxon>Enterobacteriaceae</taxon>
        <taxon>Enterobacter</taxon>
    </lineage>
</organism>
<comment type="caution">
    <text evidence="2">The sequence shown here is derived from an EMBL/GenBank/DDBJ whole genome shotgun (WGS) entry which is preliminary data.</text>
</comment>
<evidence type="ECO:0000313" key="2">
    <source>
        <dbReference type="EMBL" id="MEZ4051404.1"/>
    </source>
</evidence>
<protein>
    <recommendedName>
        <fullName evidence="1">GIY-YIG catalytic domain-containing protein</fullName>
    </recommendedName>
</protein>
<reference evidence="2 3" key="1">
    <citation type="submission" date="2023-06" db="EMBL/GenBank/DDBJ databases">
        <title>Genome characterization of Enterobacterales and Pseudomonas spp isolates with different phenotypes to cefepime-taniborbactam.</title>
        <authorList>
            <person name="Hernandez-Garcia M."/>
            <person name="Garcia-Castillo M."/>
            <person name="Ruiz-Garbajosa P."/>
            <person name="Canton R."/>
        </authorList>
    </citation>
    <scope>NUCLEOTIDE SEQUENCE [LARGE SCALE GENOMIC DNA]</scope>
    <source>
        <strain evidence="2 3">A003</strain>
    </source>
</reference>
<feature type="domain" description="GIY-YIG catalytic" evidence="1">
    <location>
        <begin position="27"/>
        <end position="174"/>
    </location>
</feature>